<dbReference type="STRING" id="381751.SAMN05444391_0996"/>
<dbReference type="SMART" id="SM00899">
    <property type="entry name" value="FeoA"/>
    <property type="match status" value="1"/>
</dbReference>
<keyword evidence="1" id="KW-0408">Iron</keyword>
<dbReference type="Pfam" id="PF04023">
    <property type="entry name" value="FeoA"/>
    <property type="match status" value="1"/>
</dbReference>
<accession>A0A1M6SE04</accession>
<evidence type="ECO:0000313" key="4">
    <source>
        <dbReference type="Proteomes" id="UP000189810"/>
    </source>
</evidence>
<dbReference type="EMBL" id="LT670846">
    <property type="protein sequence ID" value="SHK42963.1"/>
    <property type="molecule type" value="Genomic_DNA"/>
</dbReference>
<proteinExistence type="predicted"/>
<dbReference type="AlphaFoldDB" id="A0A1M6SE04"/>
<name>A0A1M6SE04_9AQUI</name>
<gene>
    <name evidence="3" type="ORF">SAMN05444391_0996</name>
</gene>
<dbReference type="RefSeq" id="WP_079654118.1">
    <property type="nucleotide sequence ID" value="NZ_LT670846.1"/>
</dbReference>
<evidence type="ECO:0000256" key="1">
    <source>
        <dbReference type="ARBA" id="ARBA00023004"/>
    </source>
</evidence>
<dbReference type="InterPro" id="IPR038157">
    <property type="entry name" value="FeoA_core_dom"/>
</dbReference>
<dbReference type="Proteomes" id="UP000189810">
    <property type="component" value="Chromosome I"/>
</dbReference>
<dbReference type="OrthoDB" id="9811076at2"/>
<reference evidence="3 4" key="1">
    <citation type="submission" date="2016-11" db="EMBL/GenBank/DDBJ databases">
        <authorList>
            <person name="Jaros S."/>
            <person name="Januszkiewicz K."/>
            <person name="Wedrychowicz H."/>
        </authorList>
    </citation>
    <scope>NUCLEOTIDE SEQUENCE [LARGE SCALE GENOMIC DNA]</scope>
    <source>
        <strain evidence="3 4">DSM 19557</strain>
    </source>
</reference>
<dbReference type="GO" id="GO:0046914">
    <property type="term" value="F:transition metal ion binding"/>
    <property type="evidence" value="ECO:0007669"/>
    <property type="project" value="InterPro"/>
</dbReference>
<sequence length="70" mass="7828">MNLEEVLPGKEVVIEGFVGTKDLLNKVQAMGLRKGKKVKVLRKLGRNILLGLNNSRLVLSKDIARYIIVQ</sequence>
<dbReference type="Gene3D" id="2.30.30.90">
    <property type="match status" value="1"/>
</dbReference>
<dbReference type="InterPro" id="IPR007167">
    <property type="entry name" value="Fe-transptr_FeoA-like"/>
</dbReference>
<feature type="domain" description="Ferrous iron transporter FeoA-like" evidence="2">
    <location>
        <begin position="1"/>
        <end position="70"/>
    </location>
</feature>
<evidence type="ECO:0000259" key="2">
    <source>
        <dbReference type="SMART" id="SM00899"/>
    </source>
</evidence>
<dbReference type="SUPFAM" id="SSF50037">
    <property type="entry name" value="C-terminal domain of transcriptional repressors"/>
    <property type="match status" value="1"/>
</dbReference>
<keyword evidence="4" id="KW-1185">Reference proteome</keyword>
<organism evidence="3 4">
    <name type="scientific">Thermocrinis minervae</name>
    <dbReference type="NCBI Taxonomy" id="381751"/>
    <lineage>
        <taxon>Bacteria</taxon>
        <taxon>Pseudomonadati</taxon>
        <taxon>Aquificota</taxon>
        <taxon>Aquificia</taxon>
        <taxon>Aquificales</taxon>
        <taxon>Aquificaceae</taxon>
        <taxon>Thermocrinis</taxon>
    </lineage>
</organism>
<protein>
    <submittedName>
        <fullName evidence="3">Ferrous iron transport protein A</fullName>
    </submittedName>
</protein>
<dbReference type="InterPro" id="IPR008988">
    <property type="entry name" value="Transcriptional_repressor_C"/>
</dbReference>
<evidence type="ECO:0000313" key="3">
    <source>
        <dbReference type="EMBL" id="SHK42963.1"/>
    </source>
</evidence>